<dbReference type="RefSeq" id="XP_024357182.1">
    <property type="nucleotide sequence ID" value="XM_024501414.2"/>
</dbReference>
<feature type="domain" description="Myb-like" evidence="2">
    <location>
        <begin position="1"/>
        <end position="61"/>
    </location>
</feature>
<evidence type="ECO:0000259" key="2">
    <source>
        <dbReference type="PROSITE" id="PS50090"/>
    </source>
</evidence>
<dbReference type="Gramene" id="Pp3c20_15580V3.1">
    <property type="protein sequence ID" value="Pp3c20_15580V3.1"/>
    <property type="gene ID" value="Pp3c20_15580"/>
</dbReference>
<name>A0A2K1IVA5_PHYPA</name>
<dbReference type="Proteomes" id="UP000006727">
    <property type="component" value="Chromosome 20"/>
</dbReference>
<dbReference type="PANTHER" id="PTHR33492">
    <property type="entry name" value="OSJNBA0043A12.37 PROTEIN-RELATED"/>
    <property type="match status" value="1"/>
</dbReference>
<evidence type="ECO:0000313" key="5">
    <source>
        <dbReference type="Proteomes" id="UP000006727"/>
    </source>
</evidence>
<dbReference type="EnsemblPlants" id="Pp3c20_15580V3.2">
    <property type="protein sequence ID" value="Pp3c20_15580V3.2"/>
    <property type="gene ID" value="Pp3c20_15580"/>
</dbReference>
<dbReference type="GeneID" id="112273067"/>
<reference evidence="3 5" key="2">
    <citation type="journal article" date="2018" name="Plant J.">
        <title>The Physcomitrella patens chromosome-scale assembly reveals moss genome structure and evolution.</title>
        <authorList>
            <person name="Lang D."/>
            <person name="Ullrich K.K."/>
            <person name="Murat F."/>
            <person name="Fuchs J."/>
            <person name="Jenkins J."/>
            <person name="Haas F.B."/>
            <person name="Piednoel M."/>
            <person name="Gundlach H."/>
            <person name="Van Bel M."/>
            <person name="Meyberg R."/>
            <person name="Vives C."/>
            <person name="Morata J."/>
            <person name="Symeonidi A."/>
            <person name="Hiss M."/>
            <person name="Muchero W."/>
            <person name="Kamisugi Y."/>
            <person name="Saleh O."/>
            <person name="Blanc G."/>
            <person name="Decker E.L."/>
            <person name="van Gessel N."/>
            <person name="Grimwood J."/>
            <person name="Hayes R.D."/>
            <person name="Graham S.W."/>
            <person name="Gunter L.E."/>
            <person name="McDaniel S.F."/>
            <person name="Hoernstein S.N.W."/>
            <person name="Larsson A."/>
            <person name="Li F.W."/>
            <person name="Perroud P.F."/>
            <person name="Phillips J."/>
            <person name="Ranjan P."/>
            <person name="Rokshar D.S."/>
            <person name="Rothfels C.J."/>
            <person name="Schneider L."/>
            <person name="Shu S."/>
            <person name="Stevenson D.W."/>
            <person name="Thummler F."/>
            <person name="Tillich M."/>
            <person name="Villarreal Aguilar J.C."/>
            <person name="Widiez T."/>
            <person name="Wong G.K."/>
            <person name="Wymore A."/>
            <person name="Zhang Y."/>
            <person name="Zimmer A.D."/>
            <person name="Quatrano R.S."/>
            <person name="Mayer K.F.X."/>
            <person name="Goodstein D."/>
            <person name="Casacuberta J.M."/>
            <person name="Vandepoele K."/>
            <person name="Reski R."/>
            <person name="Cuming A.C."/>
            <person name="Tuskan G.A."/>
            <person name="Maumus F."/>
            <person name="Salse J."/>
            <person name="Schmutz J."/>
            <person name="Rensing S.A."/>
        </authorList>
    </citation>
    <scope>NUCLEOTIDE SEQUENCE [LARGE SCALE GENOMIC DNA]</scope>
    <source>
        <strain evidence="4 5">cv. Gransden 2004</strain>
    </source>
</reference>
<feature type="compositionally biased region" description="Polar residues" evidence="1">
    <location>
        <begin position="290"/>
        <end position="301"/>
    </location>
</feature>
<dbReference type="PANTHER" id="PTHR33492:SF4">
    <property type="entry name" value="OS02G0174300 PROTEIN"/>
    <property type="match status" value="1"/>
</dbReference>
<reference evidence="4" key="3">
    <citation type="submission" date="2020-12" db="UniProtKB">
        <authorList>
            <consortium name="EnsemblPlants"/>
        </authorList>
    </citation>
    <scope>IDENTIFICATION</scope>
</reference>
<dbReference type="InterPro" id="IPR044822">
    <property type="entry name" value="Myb_DNA-bind_4"/>
</dbReference>
<sequence length="508" mass="57269">MAKQWSWQESIALVEEHIALRAKGSKGHTASEHWNEVAKRLREKGFNRSHESCNRRWYRLEQYRVQIISFNMQEDNHNNYWDLTREQRLECRSKWPQLPLGDGFDKKIFDCLESFSHQNEKKESVSNRMNVSPTSFEDKEVACTELNVELTRESVPLPAPPSAPSVSSTSTSAPSSHPLVAVDTVSPSAESKPQEESEKQVKTSWPVPSEQQPVSSQETFDGFKLQARELRRRRAAELRRNNRTVPYNSSHSTFVKTSQPPPHPTPENSSLITEPTTFDSIKVAPPPDFTNKTTENPNKIPSSMKPWFPFKRPNPFANACKMDDTQMPQNSPQQQPIGSHLNNSLSQNAIPGENYAKKPHHADQDTHKPVLQSVNSHLPLLHSGDSQMSNSGSKEELVQMIMGVHQGSFHNTNNCEQQLHKNLVVERVPLFHRGMNPGHQDNVEQCSPAVSLLGQTIGGLGAQLGTMVKLMQSKHAAEQEFRDKMLLFMECMVVSLHGMAQASARPNV</sequence>
<evidence type="ECO:0000313" key="4">
    <source>
        <dbReference type="EnsemblPlants" id="Pp3c20_15580V3.1"/>
    </source>
</evidence>
<protein>
    <recommendedName>
        <fullName evidence="2">Myb-like domain-containing protein</fullName>
    </recommendedName>
</protein>
<dbReference type="Pfam" id="PF13837">
    <property type="entry name" value="Myb_DNA-bind_4"/>
    <property type="match status" value="1"/>
</dbReference>
<keyword evidence="5" id="KW-1185">Reference proteome</keyword>
<dbReference type="InterPro" id="IPR001005">
    <property type="entry name" value="SANT/Myb"/>
</dbReference>
<dbReference type="PaxDb" id="3218-PP1S44_57V6.1"/>
<reference evidence="3 5" key="1">
    <citation type="journal article" date="2008" name="Science">
        <title>The Physcomitrella genome reveals evolutionary insights into the conquest of land by plants.</title>
        <authorList>
            <person name="Rensing S."/>
            <person name="Lang D."/>
            <person name="Zimmer A."/>
            <person name="Terry A."/>
            <person name="Salamov A."/>
            <person name="Shapiro H."/>
            <person name="Nishiyama T."/>
            <person name="Perroud P.-F."/>
            <person name="Lindquist E."/>
            <person name="Kamisugi Y."/>
            <person name="Tanahashi T."/>
            <person name="Sakakibara K."/>
            <person name="Fujita T."/>
            <person name="Oishi K."/>
            <person name="Shin-I T."/>
            <person name="Kuroki Y."/>
            <person name="Toyoda A."/>
            <person name="Suzuki Y."/>
            <person name="Hashimoto A."/>
            <person name="Yamaguchi K."/>
            <person name="Sugano A."/>
            <person name="Kohara Y."/>
            <person name="Fujiyama A."/>
            <person name="Anterola A."/>
            <person name="Aoki S."/>
            <person name="Ashton N."/>
            <person name="Barbazuk W.B."/>
            <person name="Barker E."/>
            <person name="Bennetzen J."/>
            <person name="Bezanilla M."/>
            <person name="Blankenship R."/>
            <person name="Cho S.H."/>
            <person name="Dutcher S."/>
            <person name="Estelle M."/>
            <person name="Fawcett J.A."/>
            <person name="Gundlach H."/>
            <person name="Hanada K."/>
            <person name="Heyl A."/>
            <person name="Hicks K.A."/>
            <person name="Hugh J."/>
            <person name="Lohr M."/>
            <person name="Mayer K."/>
            <person name="Melkozernov A."/>
            <person name="Murata T."/>
            <person name="Nelson D."/>
            <person name="Pils B."/>
            <person name="Prigge M."/>
            <person name="Reiss B."/>
            <person name="Renner T."/>
            <person name="Rombauts S."/>
            <person name="Rushton P."/>
            <person name="Sanderfoot A."/>
            <person name="Schween G."/>
            <person name="Shiu S.-H."/>
            <person name="Stueber K."/>
            <person name="Theodoulou F.L."/>
            <person name="Tu H."/>
            <person name="Van de Peer Y."/>
            <person name="Verrier P.J."/>
            <person name="Waters E."/>
            <person name="Wood A."/>
            <person name="Yang L."/>
            <person name="Cove D."/>
            <person name="Cuming A."/>
            <person name="Hasebe M."/>
            <person name="Lucas S."/>
            <person name="Mishler D.B."/>
            <person name="Reski R."/>
            <person name="Grigoriev I."/>
            <person name="Quatrano R.S."/>
            <person name="Boore J.L."/>
        </authorList>
    </citation>
    <scope>NUCLEOTIDE SEQUENCE [LARGE SCALE GENOMIC DNA]</scope>
    <source>
        <strain evidence="4 5">cv. Gransden 2004</strain>
    </source>
</reference>
<dbReference type="Gene3D" id="1.10.10.60">
    <property type="entry name" value="Homeodomain-like"/>
    <property type="match status" value="1"/>
</dbReference>
<feature type="compositionally biased region" description="Polar residues" evidence="1">
    <location>
        <begin position="209"/>
        <end position="219"/>
    </location>
</feature>
<dbReference type="EnsemblPlants" id="Pp3c20_15580V3.1">
    <property type="protein sequence ID" value="Pp3c20_15580V3.1"/>
    <property type="gene ID" value="Pp3c20_15580"/>
</dbReference>
<feature type="compositionally biased region" description="Basic and acidic residues" evidence="1">
    <location>
        <begin position="192"/>
        <end position="201"/>
    </location>
</feature>
<dbReference type="EMBL" id="ABEU02000020">
    <property type="protein sequence ID" value="PNR33215.1"/>
    <property type="molecule type" value="Genomic_DNA"/>
</dbReference>
<feature type="compositionally biased region" description="Polar residues" evidence="1">
    <location>
        <begin position="326"/>
        <end position="349"/>
    </location>
</feature>
<evidence type="ECO:0000313" key="3">
    <source>
        <dbReference type="EMBL" id="PNR33215.1"/>
    </source>
</evidence>
<dbReference type="Gramene" id="Pp3c20_15580V3.2">
    <property type="protein sequence ID" value="Pp3c20_15580V3.2"/>
    <property type="gene ID" value="Pp3c20_15580"/>
</dbReference>
<proteinExistence type="predicted"/>
<organism evidence="3">
    <name type="scientific">Physcomitrium patens</name>
    <name type="common">Spreading-leaved earth moss</name>
    <name type="synonym">Physcomitrella patens</name>
    <dbReference type="NCBI Taxonomy" id="3218"/>
    <lineage>
        <taxon>Eukaryota</taxon>
        <taxon>Viridiplantae</taxon>
        <taxon>Streptophyta</taxon>
        <taxon>Embryophyta</taxon>
        <taxon>Bryophyta</taxon>
        <taxon>Bryophytina</taxon>
        <taxon>Bryopsida</taxon>
        <taxon>Funariidae</taxon>
        <taxon>Funariales</taxon>
        <taxon>Funariaceae</taxon>
        <taxon>Physcomitrium</taxon>
    </lineage>
</organism>
<feature type="compositionally biased region" description="Polar residues" evidence="1">
    <location>
        <begin position="266"/>
        <end position="279"/>
    </location>
</feature>
<feature type="region of interest" description="Disordered" evidence="1">
    <location>
        <begin position="245"/>
        <end position="308"/>
    </location>
</feature>
<dbReference type="AlphaFoldDB" id="A0A2K1IVA5"/>
<evidence type="ECO:0000256" key="1">
    <source>
        <dbReference type="SAM" id="MobiDB-lite"/>
    </source>
</evidence>
<feature type="region of interest" description="Disordered" evidence="1">
    <location>
        <begin position="323"/>
        <end position="366"/>
    </location>
</feature>
<feature type="compositionally biased region" description="Low complexity" evidence="1">
    <location>
        <begin position="164"/>
        <end position="179"/>
    </location>
</feature>
<gene>
    <name evidence="4" type="primary">LOC112273067</name>
    <name evidence="3" type="ORF">PHYPA_025158</name>
</gene>
<feature type="region of interest" description="Disordered" evidence="1">
    <location>
        <begin position="152"/>
        <end position="220"/>
    </location>
</feature>
<dbReference type="PROSITE" id="PS50090">
    <property type="entry name" value="MYB_LIKE"/>
    <property type="match status" value="1"/>
</dbReference>
<dbReference type="OrthoDB" id="1935520at2759"/>
<feature type="compositionally biased region" description="Polar residues" evidence="1">
    <location>
        <begin position="245"/>
        <end position="258"/>
    </location>
</feature>
<accession>A0A2K1IVA5</accession>